<comment type="caution">
    <text evidence="1">The sequence shown here is derived from an EMBL/GenBank/DDBJ whole genome shotgun (WGS) entry which is preliminary data.</text>
</comment>
<dbReference type="EMBL" id="QJRG01000044">
    <property type="protein sequence ID" value="RWU22493.1"/>
    <property type="molecule type" value="Genomic_DNA"/>
</dbReference>
<proteinExistence type="predicted"/>
<name>A0A443ZSW5_9PSED</name>
<dbReference type="InterPro" id="IPR012902">
    <property type="entry name" value="N_methyl_site"/>
</dbReference>
<sequence>MTLIEVLLAMVVLGMGFLALAALQVQALQATDSALRTTQAAYAEQER</sequence>
<evidence type="ECO:0000313" key="1">
    <source>
        <dbReference type="EMBL" id="RWU22493.1"/>
    </source>
</evidence>
<protein>
    <submittedName>
        <fullName evidence="1">Pilus assembly protein PilV</fullName>
    </submittedName>
</protein>
<evidence type="ECO:0000313" key="2">
    <source>
        <dbReference type="Proteomes" id="UP000288983"/>
    </source>
</evidence>
<reference evidence="1 2" key="1">
    <citation type="submission" date="2018-06" db="EMBL/GenBank/DDBJ databases">
        <title>Bacteria isolated from soil of Wuhan.</title>
        <authorList>
            <person name="Wei X."/>
            <person name="Chunhua H."/>
        </authorList>
    </citation>
    <scope>NUCLEOTIDE SEQUENCE [LARGE SCALE GENOMIC DNA]</scope>
    <source>
        <strain evidence="2">xwS2</strain>
    </source>
</reference>
<dbReference type="NCBIfam" id="TIGR02532">
    <property type="entry name" value="IV_pilin_GFxxxE"/>
    <property type="match status" value="1"/>
</dbReference>
<gene>
    <name evidence="1" type="ORF">DM813_12920</name>
</gene>
<dbReference type="Proteomes" id="UP000288983">
    <property type="component" value="Unassembled WGS sequence"/>
</dbReference>
<dbReference type="AlphaFoldDB" id="A0A443ZSW5"/>
<dbReference type="STRING" id="237609.PSAKL28_07800"/>
<organism evidence="1 2">
    <name type="scientific">Pseudomonas alkylphenolica</name>
    <dbReference type="NCBI Taxonomy" id="237609"/>
    <lineage>
        <taxon>Bacteria</taxon>
        <taxon>Pseudomonadati</taxon>
        <taxon>Pseudomonadota</taxon>
        <taxon>Gammaproteobacteria</taxon>
        <taxon>Pseudomonadales</taxon>
        <taxon>Pseudomonadaceae</taxon>
        <taxon>Pseudomonas</taxon>
    </lineage>
</organism>
<accession>A0A443ZSW5</accession>